<dbReference type="KEGG" id="pabo:BCY86_00790"/>
<dbReference type="Pfam" id="PF13505">
    <property type="entry name" value="OMP_b-brl"/>
    <property type="match status" value="1"/>
</dbReference>
<proteinExistence type="predicted"/>
<dbReference type="Proteomes" id="UP000185544">
    <property type="component" value="Chromosome"/>
</dbReference>
<dbReference type="SUPFAM" id="SSF56925">
    <property type="entry name" value="OMPA-like"/>
    <property type="match status" value="1"/>
</dbReference>
<name>A0A1L6MV58_9BACT</name>
<feature type="domain" description="Outer membrane protein beta-barrel" evidence="2">
    <location>
        <begin position="45"/>
        <end position="190"/>
    </location>
</feature>
<keyword evidence="1" id="KW-0732">Signal</keyword>
<reference evidence="3 4" key="1">
    <citation type="submission" date="2016-08" db="EMBL/GenBank/DDBJ databases">
        <title>Identification and validation of antigenic proteins from Pajaroellobacter abortibovis using de-novo genome sequence assembly and reverse vaccinology.</title>
        <authorList>
            <person name="Welly B.T."/>
            <person name="Miller M.R."/>
            <person name="Stott J.L."/>
            <person name="Blanchard M.T."/>
            <person name="Islas-Trejo A.D."/>
            <person name="O'Rourke S.M."/>
            <person name="Young A.E."/>
            <person name="Medrano J.F."/>
            <person name="Van Eenennaam A.L."/>
        </authorList>
    </citation>
    <scope>NUCLEOTIDE SEQUENCE [LARGE SCALE GENOMIC DNA]</scope>
    <source>
        <strain evidence="3 4">BTF92-0548A/99-0131</strain>
    </source>
</reference>
<dbReference type="InterPro" id="IPR027385">
    <property type="entry name" value="Beta-barrel_OMP"/>
</dbReference>
<protein>
    <recommendedName>
        <fullName evidence="2">Outer membrane protein beta-barrel domain-containing protein</fullName>
    </recommendedName>
</protein>
<dbReference type="AlphaFoldDB" id="A0A1L6MV58"/>
<evidence type="ECO:0000256" key="1">
    <source>
        <dbReference type="ARBA" id="ARBA00022729"/>
    </source>
</evidence>
<dbReference type="Gene3D" id="2.40.160.20">
    <property type="match status" value="1"/>
</dbReference>
<accession>A0A1L6MV58</accession>
<dbReference type="STRING" id="1882918.BCY86_00790"/>
<organism evidence="3 4">
    <name type="scientific">Pajaroellobacter abortibovis</name>
    <dbReference type="NCBI Taxonomy" id="1882918"/>
    <lineage>
        <taxon>Bacteria</taxon>
        <taxon>Pseudomonadati</taxon>
        <taxon>Myxococcota</taxon>
        <taxon>Polyangia</taxon>
        <taxon>Polyangiales</taxon>
        <taxon>Polyangiaceae</taxon>
    </lineage>
</organism>
<dbReference type="EMBL" id="CP016908">
    <property type="protein sequence ID" value="APR99376.1"/>
    <property type="molecule type" value="Genomic_DNA"/>
</dbReference>
<sequence length="213" mass="23561">MLSQKPNNLIQQEKSSSFSKWKGGARSFPLFLVQGWLMAILFCWAQRSHGFEWQHHVGGGFGMGQLSSSASRVPNALLTGLHLHYAYGLNDALNLIIEGSTLAEVKESDEKKRAIDSSPASTTYLGGGVTYIIDILSWIPYVGGLVGGTCFTGKGTSYPTIQPHLQFAAGLDYQLERNWAVGLAFRYAFLFPATAPYSTLNNLFIRIEYLWGW</sequence>
<evidence type="ECO:0000259" key="2">
    <source>
        <dbReference type="Pfam" id="PF13505"/>
    </source>
</evidence>
<evidence type="ECO:0000313" key="4">
    <source>
        <dbReference type="Proteomes" id="UP000185544"/>
    </source>
</evidence>
<gene>
    <name evidence="3" type="ORF">BCY86_00790</name>
</gene>
<keyword evidence="4" id="KW-1185">Reference proteome</keyword>
<dbReference type="RefSeq" id="WP_075276014.1">
    <property type="nucleotide sequence ID" value="NZ_CP016908.1"/>
</dbReference>
<dbReference type="InterPro" id="IPR011250">
    <property type="entry name" value="OMP/PagP_B-barrel"/>
</dbReference>
<evidence type="ECO:0000313" key="3">
    <source>
        <dbReference type="EMBL" id="APR99376.1"/>
    </source>
</evidence>